<protein>
    <submittedName>
        <fullName evidence="2">NusG domain II-containing protein</fullName>
    </submittedName>
</protein>
<reference evidence="2" key="2">
    <citation type="submission" date="2021-04" db="EMBL/GenBank/DDBJ databases">
        <authorList>
            <person name="Gilroy R."/>
        </authorList>
    </citation>
    <scope>NUCLEOTIDE SEQUENCE</scope>
    <source>
        <strain evidence="2">B5-657</strain>
    </source>
</reference>
<keyword evidence="1" id="KW-1133">Transmembrane helix</keyword>
<gene>
    <name evidence="2" type="ORF">H9872_11050</name>
</gene>
<evidence type="ECO:0000313" key="3">
    <source>
        <dbReference type="Proteomes" id="UP000824229"/>
    </source>
</evidence>
<keyword evidence="1" id="KW-0812">Transmembrane</keyword>
<accession>A0A9E2KEV2</accession>
<dbReference type="InterPro" id="IPR038690">
    <property type="entry name" value="NusG_2_sf"/>
</dbReference>
<evidence type="ECO:0000256" key="1">
    <source>
        <dbReference type="SAM" id="Phobius"/>
    </source>
</evidence>
<dbReference type="EMBL" id="JAHLFQ010000261">
    <property type="protein sequence ID" value="MBU3805273.1"/>
    <property type="molecule type" value="Genomic_DNA"/>
</dbReference>
<dbReference type="Proteomes" id="UP000824229">
    <property type="component" value="Unassembled WGS sequence"/>
</dbReference>
<dbReference type="Pfam" id="PF07009">
    <property type="entry name" value="NusG_II"/>
    <property type="match status" value="1"/>
</dbReference>
<evidence type="ECO:0000313" key="2">
    <source>
        <dbReference type="EMBL" id="MBU3805273.1"/>
    </source>
</evidence>
<comment type="caution">
    <text evidence="2">The sequence shown here is derived from an EMBL/GenBank/DDBJ whole genome shotgun (WGS) entry which is preliminary data.</text>
</comment>
<keyword evidence="1" id="KW-0472">Membrane</keyword>
<dbReference type="AlphaFoldDB" id="A0A9E2KEV2"/>
<dbReference type="CDD" id="cd09911">
    <property type="entry name" value="Lin0431_like"/>
    <property type="match status" value="1"/>
</dbReference>
<sequence length="135" mass="15298">MKIKLWDKIIIALLLVISFIPYLFLKMLMPSDYDMIYARITIQGKLYKEIPLTGQVKQKEFIIDTGHGINKAVIENEAITITEADCPDEICTQTGFIDKPGQSITCLPHKLHIEIVGKSLDSTEKDEDIIDVNAY</sequence>
<feature type="transmembrane region" description="Helical" evidence="1">
    <location>
        <begin position="6"/>
        <end position="25"/>
    </location>
</feature>
<organism evidence="2 3">
    <name type="scientific">Candidatus Cellulosilyticum pullistercoris</name>
    <dbReference type="NCBI Taxonomy" id="2838521"/>
    <lineage>
        <taxon>Bacteria</taxon>
        <taxon>Bacillati</taxon>
        <taxon>Bacillota</taxon>
        <taxon>Clostridia</taxon>
        <taxon>Lachnospirales</taxon>
        <taxon>Cellulosilyticaceae</taxon>
        <taxon>Cellulosilyticum</taxon>
    </lineage>
</organism>
<proteinExistence type="predicted"/>
<dbReference type="Gene3D" id="2.60.320.10">
    <property type="entry name" value="N-utilization substance G protein NusG, insert domain"/>
    <property type="match status" value="1"/>
</dbReference>
<reference evidence="2" key="1">
    <citation type="journal article" date="2021" name="PeerJ">
        <title>Extensive microbial diversity within the chicken gut microbiome revealed by metagenomics and culture.</title>
        <authorList>
            <person name="Gilroy R."/>
            <person name="Ravi A."/>
            <person name="Getino M."/>
            <person name="Pursley I."/>
            <person name="Horton D.L."/>
            <person name="Alikhan N.F."/>
            <person name="Baker D."/>
            <person name="Gharbi K."/>
            <person name="Hall N."/>
            <person name="Watson M."/>
            <person name="Adriaenssens E.M."/>
            <person name="Foster-Nyarko E."/>
            <person name="Jarju S."/>
            <person name="Secka A."/>
            <person name="Antonio M."/>
            <person name="Oren A."/>
            <person name="Chaudhuri R.R."/>
            <person name="La Ragione R."/>
            <person name="Hildebrand F."/>
            <person name="Pallen M.J."/>
        </authorList>
    </citation>
    <scope>NUCLEOTIDE SEQUENCE</scope>
    <source>
        <strain evidence="2">B5-657</strain>
    </source>
</reference>
<name>A0A9E2KEV2_9FIRM</name>